<sequence>MEEDVGGDRKGILYLARRWPRGEQKAKPAVATSHEAGFAGVHGVENGAFNGPWDAGGQNK</sequence>
<dbReference type="EMBL" id="CP032157">
    <property type="protein sequence ID" value="AXY73877.1"/>
    <property type="molecule type" value="Genomic_DNA"/>
</dbReference>
<dbReference type="AlphaFoldDB" id="A0A3B7MJS3"/>
<dbReference type="KEGG" id="pseg:D3H65_07735"/>
<dbReference type="Proteomes" id="UP000263900">
    <property type="component" value="Chromosome"/>
</dbReference>
<organism evidence="1 2">
    <name type="scientific">Paraflavitalea soli</name>
    <dbReference type="NCBI Taxonomy" id="2315862"/>
    <lineage>
        <taxon>Bacteria</taxon>
        <taxon>Pseudomonadati</taxon>
        <taxon>Bacteroidota</taxon>
        <taxon>Chitinophagia</taxon>
        <taxon>Chitinophagales</taxon>
        <taxon>Chitinophagaceae</taxon>
        <taxon>Paraflavitalea</taxon>
    </lineage>
</organism>
<gene>
    <name evidence="1" type="ORF">D3H65_07735</name>
</gene>
<name>A0A3B7MJS3_9BACT</name>
<protein>
    <submittedName>
        <fullName evidence="1">Uncharacterized protein</fullName>
    </submittedName>
</protein>
<accession>A0A3B7MJS3</accession>
<proteinExistence type="predicted"/>
<evidence type="ECO:0000313" key="1">
    <source>
        <dbReference type="EMBL" id="AXY73877.1"/>
    </source>
</evidence>
<evidence type="ECO:0000313" key="2">
    <source>
        <dbReference type="Proteomes" id="UP000263900"/>
    </source>
</evidence>
<keyword evidence="2" id="KW-1185">Reference proteome</keyword>
<reference evidence="1 2" key="1">
    <citation type="submission" date="2018-09" db="EMBL/GenBank/DDBJ databases">
        <title>Genome sequencing of strain 6GH32-13.</title>
        <authorList>
            <person name="Weon H.-Y."/>
            <person name="Heo J."/>
            <person name="Kwon S.-W."/>
        </authorList>
    </citation>
    <scope>NUCLEOTIDE SEQUENCE [LARGE SCALE GENOMIC DNA]</scope>
    <source>
        <strain evidence="1 2">5GH32-13</strain>
    </source>
</reference>